<reference evidence="19 20" key="1">
    <citation type="submission" date="2019-11" db="EMBL/GenBank/DDBJ databases">
        <authorList>
            <person name="Khan S.A."/>
            <person name="Jeon C.O."/>
            <person name="Chun B.H."/>
        </authorList>
    </citation>
    <scope>NUCLEOTIDE SEQUENCE [LARGE SCALE GENOMIC DNA]</scope>
    <source>
        <strain evidence="19 20">IMCC 1097</strain>
    </source>
</reference>
<dbReference type="AlphaFoldDB" id="A0A5Q2Q652"/>
<dbReference type="Pfam" id="PF22456">
    <property type="entry name" value="PqqF-like_C_4"/>
    <property type="match status" value="1"/>
</dbReference>
<evidence type="ECO:0000259" key="16">
    <source>
        <dbReference type="Pfam" id="PF05193"/>
    </source>
</evidence>
<evidence type="ECO:0000256" key="11">
    <source>
        <dbReference type="ARBA" id="ARBA00029597"/>
    </source>
</evidence>
<dbReference type="PANTHER" id="PTHR43690">
    <property type="entry name" value="NARDILYSIN"/>
    <property type="match status" value="1"/>
</dbReference>
<dbReference type="PANTHER" id="PTHR43690:SF18">
    <property type="entry name" value="INSULIN-DEGRADING ENZYME-RELATED"/>
    <property type="match status" value="1"/>
</dbReference>
<accession>A0A5Q2Q652</accession>
<dbReference type="GO" id="GO:0006508">
    <property type="term" value="P:proteolysis"/>
    <property type="evidence" value="ECO:0007669"/>
    <property type="project" value="UniProtKB-KW"/>
</dbReference>
<evidence type="ECO:0000259" key="15">
    <source>
        <dbReference type="Pfam" id="PF00675"/>
    </source>
</evidence>
<dbReference type="InterPro" id="IPR054734">
    <property type="entry name" value="PqqF-like_C_4"/>
</dbReference>
<dbReference type="KEGG" id="llp:GH975_03325"/>
<dbReference type="GO" id="GO:0005737">
    <property type="term" value="C:cytoplasm"/>
    <property type="evidence" value="ECO:0007669"/>
    <property type="project" value="UniProtKB-ARBA"/>
</dbReference>
<feature type="domain" description="Coenzyme PQQ synthesis protein F-like C-terminal lobe" evidence="18">
    <location>
        <begin position="803"/>
        <end position="902"/>
    </location>
</feature>
<keyword evidence="10" id="KW-0482">Metalloprotease</keyword>
<keyword evidence="6" id="KW-0645">Protease</keyword>
<dbReference type="SUPFAM" id="SSF63411">
    <property type="entry name" value="LuxS/MPP-like metallohydrolase"/>
    <property type="match status" value="4"/>
</dbReference>
<evidence type="ECO:0000256" key="5">
    <source>
        <dbReference type="ARBA" id="ARBA00017565"/>
    </source>
</evidence>
<dbReference type="FunFam" id="3.30.830.10:FF:000005">
    <property type="entry name" value="nardilysin isoform X1"/>
    <property type="match status" value="1"/>
</dbReference>
<dbReference type="InterPro" id="IPR011249">
    <property type="entry name" value="Metalloenz_LuxS/M16"/>
</dbReference>
<evidence type="ECO:0000256" key="10">
    <source>
        <dbReference type="ARBA" id="ARBA00023049"/>
    </source>
</evidence>
<evidence type="ECO:0000256" key="2">
    <source>
        <dbReference type="ARBA" id="ARBA00002184"/>
    </source>
</evidence>
<evidence type="ECO:0000256" key="12">
    <source>
        <dbReference type="ARBA" id="ARBA00031184"/>
    </source>
</evidence>
<dbReference type="GO" id="GO:0046872">
    <property type="term" value="F:metal ion binding"/>
    <property type="evidence" value="ECO:0007669"/>
    <property type="project" value="UniProtKB-KW"/>
</dbReference>
<dbReference type="InterPro" id="IPR007863">
    <property type="entry name" value="Peptidase_M16_C"/>
</dbReference>
<dbReference type="Pfam" id="PF16187">
    <property type="entry name" value="Peptidase_M16_M"/>
    <property type="match status" value="1"/>
</dbReference>
<dbReference type="EC" id="3.4.24.55" evidence="4"/>
<dbReference type="PROSITE" id="PS00143">
    <property type="entry name" value="INSULINASE"/>
    <property type="match status" value="1"/>
</dbReference>
<organism evidence="19 20">
    <name type="scientific">Litorivicinus lipolyticus</name>
    <dbReference type="NCBI Taxonomy" id="418701"/>
    <lineage>
        <taxon>Bacteria</taxon>
        <taxon>Pseudomonadati</taxon>
        <taxon>Pseudomonadota</taxon>
        <taxon>Gammaproteobacteria</taxon>
        <taxon>Oceanospirillales</taxon>
        <taxon>Litorivicinaceae</taxon>
        <taxon>Litorivicinus</taxon>
    </lineage>
</organism>
<dbReference type="InterPro" id="IPR011765">
    <property type="entry name" value="Pept_M16_N"/>
</dbReference>
<evidence type="ECO:0000256" key="8">
    <source>
        <dbReference type="ARBA" id="ARBA00022801"/>
    </source>
</evidence>
<dbReference type="Gene3D" id="3.30.830.10">
    <property type="entry name" value="Metalloenzyme, LuxS/M16 peptidase-like"/>
    <property type="match status" value="4"/>
</dbReference>
<keyword evidence="8" id="KW-0378">Hydrolase</keyword>
<dbReference type="Pfam" id="PF05193">
    <property type="entry name" value="Peptidase_M16_C"/>
    <property type="match status" value="1"/>
</dbReference>
<evidence type="ECO:0000256" key="4">
    <source>
        <dbReference type="ARBA" id="ARBA00012449"/>
    </source>
</evidence>
<dbReference type="EMBL" id="CP045871">
    <property type="protein sequence ID" value="QGG79649.1"/>
    <property type="molecule type" value="Genomic_DNA"/>
</dbReference>
<dbReference type="Pfam" id="PF00675">
    <property type="entry name" value="Peptidase_M16"/>
    <property type="match status" value="1"/>
</dbReference>
<comment type="similarity">
    <text evidence="3 14">Belongs to the peptidase M16 family.</text>
</comment>
<dbReference type="InterPro" id="IPR001431">
    <property type="entry name" value="Pept_M16_Zn_BS"/>
</dbReference>
<evidence type="ECO:0000259" key="17">
    <source>
        <dbReference type="Pfam" id="PF16187"/>
    </source>
</evidence>
<feature type="domain" description="Peptidase M16 N-terminal" evidence="15">
    <location>
        <begin position="81"/>
        <end position="212"/>
    </location>
</feature>
<dbReference type="FunFam" id="3.30.830.10:FF:000012">
    <property type="entry name" value="Protease 3"/>
    <property type="match status" value="1"/>
</dbReference>
<evidence type="ECO:0000256" key="14">
    <source>
        <dbReference type="RuleBase" id="RU004447"/>
    </source>
</evidence>
<keyword evidence="20" id="KW-1185">Reference proteome</keyword>
<name>A0A5Q2Q652_9GAMM</name>
<protein>
    <recommendedName>
        <fullName evidence="5">Protease 3</fullName>
        <ecNumber evidence="4">3.4.24.55</ecNumber>
    </recommendedName>
    <alternativeName>
        <fullName evidence="13">Pitrilysin</fullName>
    </alternativeName>
    <alternativeName>
        <fullName evidence="12">Protease III</fullName>
    </alternativeName>
    <alternativeName>
        <fullName evidence="11">Protease pi</fullName>
    </alternativeName>
</protein>
<dbReference type="Proteomes" id="UP000388235">
    <property type="component" value="Chromosome"/>
</dbReference>
<evidence type="ECO:0000313" key="19">
    <source>
        <dbReference type="EMBL" id="QGG79649.1"/>
    </source>
</evidence>
<keyword evidence="7" id="KW-0479">Metal-binding</keyword>
<evidence type="ECO:0000256" key="9">
    <source>
        <dbReference type="ARBA" id="ARBA00022833"/>
    </source>
</evidence>
<evidence type="ECO:0000256" key="1">
    <source>
        <dbReference type="ARBA" id="ARBA00001947"/>
    </source>
</evidence>
<dbReference type="GO" id="GO:0004222">
    <property type="term" value="F:metalloendopeptidase activity"/>
    <property type="evidence" value="ECO:0007669"/>
    <property type="project" value="UniProtKB-EC"/>
</dbReference>
<evidence type="ECO:0000259" key="18">
    <source>
        <dbReference type="Pfam" id="PF22456"/>
    </source>
</evidence>
<dbReference type="OrthoDB" id="9811314at2"/>
<gene>
    <name evidence="19" type="ORF">GH975_03325</name>
</gene>
<evidence type="ECO:0000256" key="3">
    <source>
        <dbReference type="ARBA" id="ARBA00007261"/>
    </source>
</evidence>
<evidence type="ECO:0000256" key="6">
    <source>
        <dbReference type="ARBA" id="ARBA00022670"/>
    </source>
</evidence>
<comment type="function">
    <text evidence="2">Endopeptidase that degrades small peptides of less than 7 kDa, such as glucagon and insulin.</text>
</comment>
<evidence type="ECO:0000313" key="20">
    <source>
        <dbReference type="Proteomes" id="UP000388235"/>
    </source>
</evidence>
<dbReference type="InterPro" id="IPR032632">
    <property type="entry name" value="Peptidase_M16_M"/>
</dbReference>
<feature type="domain" description="Peptidase M16 middle/third" evidence="17">
    <location>
        <begin position="421"/>
        <end position="703"/>
    </location>
</feature>
<sequence length="961" mass="106614">MGAGILVTRSHSLWDLNKMLRYTQTFEFSKPMLTLLLAVALAAGPIGIAAAAGASPVNIVVSPGTDRAYRYVSLDNGLTAVLVSDPNTDKAAASLEVAIGAGSDPRERAGMAHFLEHMLFLGTQPFPQPGEYQQFLTTHGGSSNAYTAYEQTNYHFDVDADQLAPALDRFAAFFVSPLFTDDLVERERNAVHSEYTAKIKEDGRRYFDALKQVVNPEHPFSKFTVGNLDTLSGDNLADEVRQFWTQHYSANLMTLGVVGREPLDSLERMVRERFSAIEDRRLTRQVVLEPMFTEQALGHTLAVQNLRDRRSLTLIFPTREIGTLYRTKPTSYIGSLVGHEGEGSLYSLLRQRGWAEGLSAGQGIANKDGATFMVGIELTPRGAEHRDQIIELVFEHIALIDRRGINHWRHREQGQILATEFRFLSDAPAQRHAMALASALTRYAPEDVMRGPFAWDQYDPDMIDTILGSLTPDNLLLSYSAPDVDGDLNSPWYDTPYSLTPIEPERLSRWTRARGVTQSFSTDLPSANPFVASAFDLESQSGHAGDTPDLLIQADNHQHWHLQDRQFLKPRADIYLRLATPAANATAQQSVATRIITRLIEEELNTQTYPARIAGLGFDVYRTLSGISLVAKGYSETVPKLASLVANAAADPQVDARAFELIQADMIRELKDQALDAPYEQLMQALPVALIDGYWSTADQLAAAEAITLTDVEMVWRRLLAESRVDVMTHGNLTDQQARVIADDLVQILRPASDAPAYDLPGVNQRFADGDRLASTIDHNDNAWLAYLPATDESSQSEALYRVLGQVIKTPFYTRLRTEQQLGYIVFAGYMPLISQPGLVFVVQSPETTPNDIELAAEAFWAEFSERTETMTMADFERFKAAVLTGLTEEDPNLSARSQRLWNTIGLQDAEFQRRGQVIQAVSDLRLESLRGLMQRLASGEGRLTITTVDDAVAAKSAQAR</sequence>
<evidence type="ECO:0000256" key="13">
    <source>
        <dbReference type="ARBA" id="ARBA00033450"/>
    </source>
</evidence>
<evidence type="ECO:0000256" key="7">
    <source>
        <dbReference type="ARBA" id="ARBA00022723"/>
    </source>
</evidence>
<dbReference type="InterPro" id="IPR050626">
    <property type="entry name" value="Peptidase_M16"/>
</dbReference>
<proteinExistence type="inferred from homology"/>
<comment type="cofactor">
    <cofactor evidence="1">
        <name>Zn(2+)</name>
        <dbReference type="ChEBI" id="CHEBI:29105"/>
    </cofactor>
</comment>
<feature type="domain" description="Peptidase M16 C-terminal" evidence="16">
    <location>
        <begin position="237"/>
        <end position="409"/>
    </location>
</feature>
<keyword evidence="9" id="KW-0862">Zinc</keyword>